<keyword evidence="7" id="KW-1185">Reference proteome</keyword>
<feature type="transmembrane region" description="Helical" evidence="1">
    <location>
        <begin position="283"/>
        <end position="301"/>
    </location>
</feature>
<dbReference type="AlphaFoldDB" id="A0A317U3P4"/>
<comment type="caution">
    <text evidence="4">The sequence shown here is derived from an EMBL/GenBank/DDBJ whole genome shotgun (WGS) entry which is preliminary data.</text>
</comment>
<accession>A0A317U3P4</accession>
<dbReference type="EMBL" id="RZGX01000008">
    <property type="protein sequence ID" value="RUR23406.1"/>
    <property type="molecule type" value="Genomic_DNA"/>
</dbReference>
<dbReference type="InterPro" id="IPR050879">
    <property type="entry name" value="Acyltransferase_3"/>
</dbReference>
<evidence type="ECO:0000256" key="1">
    <source>
        <dbReference type="SAM" id="Phobius"/>
    </source>
</evidence>
<feature type="transmembrane region" description="Helical" evidence="1">
    <location>
        <begin position="36"/>
        <end position="56"/>
    </location>
</feature>
<feature type="domain" description="SGNH" evidence="3">
    <location>
        <begin position="416"/>
        <end position="634"/>
    </location>
</feature>
<feature type="domain" description="Acyltransferase 3" evidence="2">
    <location>
        <begin position="10"/>
        <end position="335"/>
    </location>
</feature>
<evidence type="ECO:0000259" key="3">
    <source>
        <dbReference type="Pfam" id="PF19040"/>
    </source>
</evidence>
<feature type="transmembrane region" description="Helical" evidence="1">
    <location>
        <begin position="77"/>
        <end position="96"/>
    </location>
</feature>
<dbReference type="Proteomes" id="UP000247152">
    <property type="component" value="Unassembled WGS sequence"/>
</dbReference>
<dbReference type="GO" id="GO:0016020">
    <property type="term" value="C:membrane"/>
    <property type="evidence" value="ECO:0007669"/>
    <property type="project" value="TreeGrafter"/>
</dbReference>
<evidence type="ECO:0000313" key="4">
    <source>
        <dbReference type="EMBL" id="PWY56593.1"/>
    </source>
</evidence>
<feature type="transmembrane region" description="Helical" evidence="1">
    <location>
        <begin position="228"/>
        <end position="247"/>
    </location>
</feature>
<feature type="transmembrane region" description="Helical" evidence="1">
    <location>
        <begin position="253"/>
        <end position="271"/>
    </location>
</feature>
<dbReference type="InterPro" id="IPR002656">
    <property type="entry name" value="Acyl_transf_3_dom"/>
</dbReference>
<keyword evidence="1" id="KW-0812">Transmembrane</keyword>
<evidence type="ECO:0000313" key="5">
    <source>
        <dbReference type="EMBL" id="RUR23406.1"/>
    </source>
</evidence>
<evidence type="ECO:0000313" key="7">
    <source>
        <dbReference type="Proteomes" id="UP000287374"/>
    </source>
</evidence>
<keyword evidence="1" id="KW-1133">Transmembrane helix</keyword>
<dbReference type="PANTHER" id="PTHR23028">
    <property type="entry name" value="ACETYLTRANSFERASE"/>
    <property type="match status" value="1"/>
</dbReference>
<reference evidence="5 7" key="2">
    <citation type="submission" date="2018-12" db="EMBL/GenBank/DDBJ databases">
        <title>Legionella sp,whole genome shotgun sequence.</title>
        <authorList>
            <person name="Wu H."/>
        </authorList>
    </citation>
    <scope>NUCLEOTIDE SEQUENCE [LARGE SCALE GENOMIC DNA]</scope>
    <source>
        <strain evidence="7">km489</strain>
        <strain evidence="5">Km489</strain>
    </source>
</reference>
<name>A0A317U3P4_9GAMM</name>
<dbReference type="GO" id="GO:0009103">
    <property type="term" value="P:lipopolysaccharide biosynthetic process"/>
    <property type="evidence" value="ECO:0007669"/>
    <property type="project" value="TreeGrafter"/>
</dbReference>
<feature type="transmembrane region" description="Helical" evidence="1">
    <location>
        <begin position="196"/>
        <end position="216"/>
    </location>
</feature>
<feature type="transmembrane region" description="Helical" evidence="1">
    <location>
        <begin position="351"/>
        <end position="372"/>
    </location>
</feature>
<dbReference type="RefSeq" id="WP_110141972.1">
    <property type="nucleotide sequence ID" value="NZ_QHJG01000007.1"/>
</dbReference>
<dbReference type="GO" id="GO:0016747">
    <property type="term" value="F:acyltransferase activity, transferring groups other than amino-acyl groups"/>
    <property type="evidence" value="ECO:0007669"/>
    <property type="project" value="InterPro"/>
</dbReference>
<organism evidence="4 6">
    <name type="scientific">Legionella qingyii</name>
    <dbReference type="NCBI Taxonomy" id="2184757"/>
    <lineage>
        <taxon>Bacteria</taxon>
        <taxon>Pseudomonadati</taxon>
        <taxon>Pseudomonadota</taxon>
        <taxon>Gammaproteobacteria</taxon>
        <taxon>Legionellales</taxon>
        <taxon>Legionellaceae</taxon>
        <taxon>Legionella</taxon>
    </lineage>
</organism>
<dbReference type="OrthoDB" id="9767863at2"/>
<sequence>MRKYSFDYRADIDGLRAIAVLAVIVFHLNVSLLPGGFVGVDIFFVISGFLITRIIIQKLNHNSFSMRQFFWRRVQRILPATLCMIAMVMLVAYFIMLPQDLSRLSKTAITAVFSVTNIYYWYFLDANYFADSSLLFPLLHLWSLGVEEQFYLIWPVLLMVAYKGLKPKSIKWILVFLALLSLCLSIEITASHPLFAYYMLPTRAFELIIGGLAFLLAEYFNTREKVRFVNGIAILSFFLIIAAMFLLNENMAFPGWLVSIPTLAAATLLIANGISSNIISHLLSYKLLVSIGLISFSLYLWHWPILSFYRYVYVELNSLDMVSCMVLILTISICSYFFVEKRFRYSTGRTLTKLVQIACLFLVNLMPALWFIHQGGFLNQDAGRDYLIAMRKVLAQQAPSSTASYTCQVDKYKKELFSEQRCILGDASKQSKILMWGDSHSAHYVGFMKELAEHWEISITNFSHSQCLPFFTEVDKYLRYDVVDSCRTFNRRIAQLIDGYDILIVAANWEMYGNRHKTLDEDLDNFVRKLSEARKKVILTLDVPHFPKYDKVCKFKKLKVPSLDCNSQSEYEWNGETRWNRMVQEISQRYSNVYVLSINDLICKDHRCSAYMHGKALYFDKEHLSLYGSHALGKYAIAKKRIPPVLADIIAQQKQDVAAL</sequence>
<gene>
    <name evidence="4" type="ORF">DGG96_05570</name>
    <name evidence="5" type="ORF">ELY20_07300</name>
</gene>
<feature type="transmembrane region" description="Helical" evidence="1">
    <location>
        <begin position="321"/>
        <end position="339"/>
    </location>
</feature>
<dbReference type="SUPFAM" id="SSF52266">
    <property type="entry name" value="SGNH hydrolase"/>
    <property type="match status" value="1"/>
</dbReference>
<dbReference type="Pfam" id="PF01757">
    <property type="entry name" value="Acyl_transf_3"/>
    <property type="match status" value="1"/>
</dbReference>
<dbReference type="PANTHER" id="PTHR23028:SF53">
    <property type="entry name" value="ACYL_TRANSF_3 DOMAIN-CONTAINING PROTEIN"/>
    <property type="match status" value="1"/>
</dbReference>
<dbReference type="Proteomes" id="UP000287374">
    <property type="component" value="Unassembled WGS sequence"/>
</dbReference>
<dbReference type="Pfam" id="PF19040">
    <property type="entry name" value="SGNH"/>
    <property type="match status" value="1"/>
</dbReference>
<dbReference type="InterPro" id="IPR043968">
    <property type="entry name" value="SGNH"/>
</dbReference>
<feature type="transmembrane region" description="Helical" evidence="1">
    <location>
        <begin position="172"/>
        <end position="190"/>
    </location>
</feature>
<reference evidence="4 6" key="1">
    <citation type="submission" date="2018-05" db="EMBL/GenBank/DDBJ databases">
        <title>Legionella qingyii sp.nov., whole genome shotgun sequence.</title>
        <authorList>
            <person name="Wu H."/>
            <person name="Zhu Q."/>
            <person name="Hu C."/>
        </authorList>
    </citation>
    <scope>NUCLEOTIDE SEQUENCE [LARGE SCALE GENOMIC DNA]</scope>
    <source>
        <strain evidence="4 6">HEB18</strain>
    </source>
</reference>
<proteinExistence type="predicted"/>
<evidence type="ECO:0000259" key="2">
    <source>
        <dbReference type="Pfam" id="PF01757"/>
    </source>
</evidence>
<evidence type="ECO:0008006" key="8">
    <source>
        <dbReference type="Google" id="ProtNLM"/>
    </source>
</evidence>
<dbReference type="EMBL" id="QHJG01000007">
    <property type="protein sequence ID" value="PWY56593.1"/>
    <property type="molecule type" value="Genomic_DNA"/>
</dbReference>
<keyword evidence="1" id="KW-0472">Membrane</keyword>
<evidence type="ECO:0000313" key="6">
    <source>
        <dbReference type="Proteomes" id="UP000247152"/>
    </source>
</evidence>
<protein>
    <recommendedName>
        <fullName evidence="8">Acyltransferase</fullName>
    </recommendedName>
</protein>
<feature type="transmembrane region" description="Helical" evidence="1">
    <location>
        <begin position="12"/>
        <end position="30"/>
    </location>
</feature>